<name>A0A6J6CH94_9ZZZZ</name>
<organism evidence="1">
    <name type="scientific">freshwater metagenome</name>
    <dbReference type="NCBI Taxonomy" id="449393"/>
    <lineage>
        <taxon>unclassified sequences</taxon>
        <taxon>metagenomes</taxon>
        <taxon>ecological metagenomes</taxon>
    </lineage>
</organism>
<proteinExistence type="predicted"/>
<dbReference type="GO" id="GO:0015035">
    <property type="term" value="F:protein-disulfide reductase activity"/>
    <property type="evidence" value="ECO:0007669"/>
    <property type="project" value="InterPro"/>
</dbReference>
<protein>
    <submittedName>
        <fullName evidence="1">Unannotated protein</fullName>
    </submittedName>
</protein>
<dbReference type="AlphaFoldDB" id="A0A6J6CH94"/>
<evidence type="ECO:0000313" key="1">
    <source>
        <dbReference type="EMBL" id="CAB4549228.1"/>
    </source>
</evidence>
<sequence length="158" mass="18045">MDYWNRCQIVLKGDGFAKLCKDWGMRPNADLVLIYDGDCQFCRLSLDYGIRILKNFPLYVAFQRINPQDFGLTQDQVRSQIWTVRAGKPPSGGHLAVAVLLAMQSNPFYRVLGWLVRTPPTSWLAKKLYFFIAANRHRLPGGSRECKLTDTYNTPPSS</sequence>
<dbReference type="EMBL" id="CAEZTB010000003">
    <property type="protein sequence ID" value="CAB4549228.1"/>
    <property type="molecule type" value="Genomic_DNA"/>
</dbReference>
<dbReference type="Pfam" id="PF04134">
    <property type="entry name" value="DCC1-like"/>
    <property type="match status" value="1"/>
</dbReference>
<accession>A0A6J6CH94</accession>
<gene>
    <name evidence="1" type="ORF">UFOPK1581_00045</name>
</gene>
<dbReference type="InterPro" id="IPR007263">
    <property type="entry name" value="DCC1-like"/>
</dbReference>
<reference evidence="1" key="1">
    <citation type="submission" date="2020-05" db="EMBL/GenBank/DDBJ databases">
        <authorList>
            <person name="Chiriac C."/>
            <person name="Salcher M."/>
            <person name="Ghai R."/>
            <person name="Kavagutti S V."/>
        </authorList>
    </citation>
    <scope>NUCLEOTIDE SEQUENCE</scope>
</reference>